<evidence type="ECO:0000313" key="5">
    <source>
        <dbReference type="RefSeq" id="XP_072801991.1"/>
    </source>
</evidence>
<accession>A0A6I9IFH6</accession>
<feature type="compositionally biased region" description="Basic and acidic residues" evidence="2">
    <location>
        <begin position="146"/>
        <end position="158"/>
    </location>
</feature>
<sequence length="279" mass="31720">MERHMVRGPLNKHFDLERKNAKQAEARLSQKLQRLEAICLYHVRSLTREQRQLQKDLQRLQQDVIKKRFSSYFGNGCQKRPEDVLVFSPQGGQKHRVPEANKVRAPTTEMTQEIYKTKSQMPLSHHIGPTKCKRQSLPQNNTTSHFMEEKPQAQEKDSINPPKAQDSDKGVSPLCQDQEVSTHTVDRGPGSSPAGDNGMVCGEETRSNDASIRPDHNTGKRNPPDPAECTGNFKGEPPLSTYLELFAKARNAHYLRHRVPPESERLLSIREIFGHKESS</sequence>
<gene>
    <name evidence="4 5" type="primary">CCDC190</name>
</gene>
<feature type="coiled-coil region" evidence="1">
    <location>
        <begin position="18"/>
        <end position="63"/>
    </location>
</feature>
<feature type="compositionally biased region" description="Basic and acidic residues" evidence="2">
    <location>
        <begin position="203"/>
        <end position="218"/>
    </location>
</feature>
<dbReference type="GeneID" id="102530987"/>
<protein>
    <submittedName>
        <fullName evidence="4 5">Coiled-coil domain-containing protein 190</fullName>
    </submittedName>
</protein>
<dbReference type="OrthoDB" id="10050903at2759"/>
<dbReference type="InParanoid" id="A0A6I9IFH6"/>
<dbReference type="FunCoup" id="A0A6I9IFH6">
    <property type="interactions" value="3"/>
</dbReference>
<dbReference type="Proteomes" id="UP001652581">
    <property type="component" value="Chromosome 21"/>
</dbReference>
<dbReference type="RefSeq" id="XP_072801991.1">
    <property type="nucleotide sequence ID" value="XM_072945890.1"/>
</dbReference>
<proteinExistence type="predicted"/>
<reference evidence="4 5" key="1">
    <citation type="submission" date="2025-05" db="UniProtKB">
        <authorList>
            <consortium name="RefSeq"/>
        </authorList>
    </citation>
    <scope>IDENTIFICATION</scope>
</reference>
<dbReference type="PANTHER" id="PTHR36871">
    <property type="entry name" value="COILED-COIL DOMAIN-CONTAINING PROTEIN 190"/>
    <property type="match status" value="1"/>
</dbReference>
<dbReference type="CTD" id="339512"/>
<feature type="region of interest" description="Disordered" evidence="2">
    <location>
        <begin position="117"/>
        <end position="236"/>
    </location>
</feature>
<dbReference type="RefSeq" id="XP_006209132.3">
    <property type="nucleotide sequence ID" value="XM_006209070.4"/>
</dbReference>
<keyword evidence="3" id="KW-1185">Reference proteome</keyword>
<evidence type="ECO:0000313" key="4">
    <source>
        <dbReference type="RefSeq" id="XP_006209132.3"/>
    </source>
</evidence>
<dbReference type="KEGG" id="vpc:102530987"/>
<dbReference type="PANTHER" id="PTHR36871:SF1">
    <property type="entry name" value="COILED-COIL DOMAIN-CONTAINING PROTEIN 190"/>
    <property type="match status" value="1"/>
</dbReference>
<dbReference type="InterPro" id="IPR031525">
    <property type="entry name" value="CC190"/>
</dbReference>
<evidence type="ECO:0000313" key="3">
    <source>
        <dbReference type="Proteomes" id="UP001652581"/>
    </source>
</evidence>
<organism evidence="3 4">
    <name type="scientific">Vicugna pacos</name>
    <name type="common">Alpaca</name>
    <name type="synonym">Lama pacos</name>
    <dbReference type="NCBI Taxonomy" id="30538"/>
    <lineage>
        <taxon>Eukaryota</taxon>
        <taxon>Metazoa</taxon>
        <taxon>Chordata</taxon>
        <taxon>Craniata</taxon>
        <taxon>Vertebrata</taxon>
        <taxon>Euteleostomi</taxon>
        <taxon>Mammalia</taxon>
        <taxon>Eutheria</taxon>
        <taxon>Laurasiatheria</taxon>
        <taxon>Artiodactyla</taxon>
        <taxon>Tylopoda</taxon>
        <taxon>Camelidae</taxon>
        <taxon>Vicugna</taxon>
    </lineage>
</organism>
<feature type="compositionally biased region" description="Polar residues" evidence="2">
    <location>
        <begin position="136"/>
        <end position="145"/>
    </location>
</feature>
<name>A0A6I9IFH6_VICPA</name>
<dbReference type="Pfam" id="PF15768">
    <property type="entry name" value="CC190"/>
    <property type="match status" value="1"/>
</dbReference>
<evidence type="ECO:0000256" key="1">
    <source>
        <dbReference type="SAM" id="Coils"/>
    </source>
</evidence>
<evidence type="ECO:0000256" key="2">
    <source>
        <dbReference type="SAM" id="MobiDB-lite"/>
    </source>
</evidence>
<keyword evidence="1" id="KW-0175">Coiled coil</keyword>